<name>A0A2A6B5X9_PRIPA</name>
<reference evidence="3" key="1">
    <citation type="journal article" date="2008" name="Nat. Genet.">
        <title>The Pristionchus pacificus genome provides a unique perspective on nematode lifestyle and parasitism.</title>
        <authorList>
            <person name="Dieterich C."/>
            <person name="Clifton S.W."/>
            <person name="Schuster L.N."/>
            <person name="Chinwalla A."/>
            <person name="Delehaunty K."/>
            <person name="Dinkelacker I."/>
            <person name="Fulton L."/>
            <person name="Fulton R."/>
            <person name="Godfrey J."/>
            <person name="Minx P."/>
            <person name="Mitreva M."/>
            <person name="Roeseler W."/>
            <person name="Tian H."/>
            <person name="Witte H."/>
            <person name="Yang S.P."/>
            <person name="Wilson R.K."/>
            <person name="Sommer R.J."/>
        </authorList>
    </citation>
    <scope>NUCLEOTIDE SEQUENCE [LARGE SCALE GENOMIC DNA]</scope>
    <source>
        <strain evidence="3">PS312</strain>
    </source>
</reference>
<dbReference type="InterPro" id="IPR050357">
    <property type="entry name" value="Arrestin_domain-protein"/>
</dbReference>
<accession>A0A8R1U6T7</accession>
<dbReference type="SUPFAM" id="SSF81296">
    <property type="entry name" value="E set domains"/>
    <property type="match status" value="2"/>
</dbReference>
<dbReference type="Pfam" id="PF00339">
    <property type="entry name" value="Arrestin_N"/>
    <property type="match status" value="1"/>
</dbReference>
<dbReference type="PANTHER" id="PTHR11188:SF144">
    <property type="entry name" value="ARRESTIN C-TERMINAL-LIKE DOMAIN-CONTAINING PROTEIN"/>
    <property type="match status" value="1"/>
</dbReference>
<dbReference type="InterPro" id="IPR011022">
    <property type="entry name" value="Arrestin_C-like"/>
</dbReference>
<evidence type="ECO:0000313" key="2">
    <source>
        <dbReference type="EnsemblMetazoa" id="PPA03589.1"/>
    </source>
</evidence>
<accession>A0A2A6B5X9</accession>
<dbReference type="PANTHER" id="PTHR11188">
    <property type="entry name" value="ARRESTIN DOMAIN CONTAINING PROTEIN"/>
    <property type="match status" value="1"/>
</dbReference>
<dbReference type="Proteomes" id="UP000005239">
    <property type="component" value="Unassembled WGS sequence"/>
</dbReference>
<dbReference type="EnsemblMetazoa" id="PPA03589.1">
    <property type="protein sequence ID" value="PPA03589.1"/>
    <property type="gene ID" value="WBGene00093143"/>
</dbReference>
<keyword evidence="3" id="KW-1185">Reference proteome</keyword>
<proteinExistence type="inferred from homology"/>
<dbReference type="InterPro" id="IPR014756">
    <property type="entry name" value="Ig_E-set"/>
</dbReference>
<dbReference type="InterPro" id="IPR014752">
    <property type="entry name" value="Arrestin-like_C"/>
</dbReference>
<dbReference type="InterPro" id="IPR011021">
    <property type="entry name" value="Arrestin-like_N"/>
</dbReference>
<reference evidence="2" key="2">
    <citation type="submission" date="2022-06" db="UniProtKB">
        <authorList>
            <consortium name="EnsemblMetazoa"/>
        </authorList>
    </citation>
    <scope>IDENTIFICATION</scope>
    <source>
        <strain evidence="2">PS312</strain>
    </source>
</reference>
<dbReference type="Gene3D" id="2.60.40.640">
    <property type="match status" value="2"/>
</dbReference>
<organism evidence="2 3">
    <name type="scientific">Pristionchus pacificus</name>
    <name type="common">Parasitic nematode worm</name>
    <dbReference type="NCBI Taxonomy" id="54126"/>
    <lineage>
        <taxon>Eukaryota</taxon>
        <taxon>Metazoa</taxon>
        <taxon>Ecdysozoa</taxon>
        <taxon>Nematoda</taxon>
        <taxon>Chromadorea</taxon>
        <taxon>Rhabditida</taxon>
        <taxon>Rhabditina</taxon>
        <taxon>Diplogasteromorpha</taxon>
        <taxon>Diplogasteroidea</taxon>
        <taxon>Neodiplogasteridae</taxon>
        <taxon>Pristionchus</taxon>
    </lineage>
</organism>
<comment type="similarity">
    <text evidence="1">Belongs to the arrestin family.</text>
</comment>
<dbReference type="AlphaFoldDB" id="A0A2A6B5X9"/>
<evidence type="ECO:0000256" key="1">
    <source>
        <dbReference type="ARBA" id="ARBA00005298"/>
    </source>
</evidence>
<evidence type="ECO:0000313" key="3">
    <source>
        <dbReference type="Proteomes" id="UP000005239"/>
    </source>
</evidence>
<dbReference type="GO" id="GO:0015031">
    <property type="term" value="P:protein transport"/>
    <property type="evidence" value="ECO:0000318"/>
    <property type="project" value="GO_Central"/>
</dbReference>
<dbReference type="GO" id="GO:0005737">
    <property type="term" value="C:cytoplasm"/>
    <property type="evidence" value="ECO:0000318"/>
    <property type="project" value="GO_Central"/>
</dbReference>
<gene>
    <name evidence="2" type="primary">WBGene00093143</name>
</gene>
<sequence>MRIDERGQSSSHSSPSLRVCFLTHCFFLISRFTGHMSRHSTAVSLEFLSIIIINFRMEEDSSHALVHEKAHKIASPNLMLPLLFFPQVEPEKAVMDYISSFDIRLGKETYFAGESIEGSVLLENTENIKIKGIRVLLRGKVHATLKVVKSGERRTMKDDQYIIDEKTVIWGNDKTSEVEVIPILPRGVHQLPFTFDIPQTALPCSLESRYGTIRYYIKVIIDIPYASSPQGIKYFTVIGPHIDCMDQKYLSPLTGQDRMTTCCMCCQRGALAMRVTMDRTAYHVEYFIDKGVLGESKSLVCTVFEHKSPPIAANTAGKYDSTLETPICLPVVPPTLVGVCRLVQIYYNLKVALEDEKGNESLPLDFPLTVATLPYHVPNTPMPLIDYEFCSNHVEGGKYVSPEFRLGQVYDGEDGEQREEEIVLYRPVYVKIADRRTIRMTKDFKGSHSHMAGSMQSILTDNGGRRRSGAATPTIVTGRKHDEEMAQEIIDKVSAAIEKIELKEEARPLINGDGQDHK</sequence>
<dbReference type="SMART" id="SM01017">
    <property type="entry name" value="Arrestin_C"/>
    <property type="match status" value="2"/>
</dbReference>
<protein>
    <submittedName>
        <fullName evidence="2">Arrd-6</fullName>
    </submittedName>
</protein>
<dbReference type="OrthoDB" id="7785529at2759"/>